<dbReference type="SUPFAM" id="SSF53335">
    <property type="entry name" value="S-adenosyl-L-methionine-dependent methyltransferases"/>
    <property type="match status" value="1"/>
</dbReference>
<reference evidence="4 5" key="1">
    <citation type="submission" date="2020-08" db="EMBL/GenBank/DDBJ databases">
        <title>Sequencing the genomes of 1000 actinobacteria strains.</title>
        <authorList>
            <person name="Klenk H.-P."/>
        </authorList>
    </citation>
    <scope>NUCLEOTIDE SEQUENCE [LARGE SCALE GENOMIC DNA]</scope>
    <source>
        <strain evidence="4 5">DSM 19079</strain>
    </source>
</reference>
<dbReference type="RefSeq" id="WP_229667126.1">
    <property type="nucleotide sequence ID" value="NZ_BMLA01000001.1"/>
</dbReference>
<gene>
    <name evidence="4" type="ORF">BJ976_001468</name>
</gene>
<organism evidence="4 5">
    <name type="scientific">Micrococcus flavus</name>
    <dbReference type="NCBI Taxonomy" id="384602"/>
    <lineage>
        <taxon>Bacteria</taxon>
        <taxon>Bacillati</taxon>
        <taxon>Actinomycetota</taxon>
        <taxon>Actinomycetes</taxon>
        <taxon>Micrococcales</taxon>
        <taxon>Micrococcaceae</taxon>
        <taxon>Micrococcus</taxon>
    </lineage>
</organism>
<evidence type="ECO:0000256" key="1">
    <source>
        <dbReference type="ARBA" id="ARBA00022603"/>
    </source>
</evidence>
<keyword evidence="2" id="KW-0808">Transferase</keyword>
<name>A0A7W7L4F7_9MICC</name>
<feature type="domain" description="Methyltransferase small" evidence="3">
    <location>
        <begin position="34"/>
        <end position="177"/>
    </location>
</feature>
<dbReference type="PANTHER" id="PTHR47816">
    <property type="entry name" value="RIBOSOMAL RNA SMALL SUBUNIT METHYLTRANSFERASE C"/>
    <property type="match status" value="1"/>
</dbReference>
<keyword evidence="5" id="KW-1185">Reference proteome</keyword>
<evidence type="ECO:0000256" key="2">
    <source>
        <dbReference type="ARBA" id="ARBA00022679"/>
    </source>
</evidence>
<dbReference type="Gene3D" id="3.40.50.150">
    <property type="entry name" value="Vaccinia Virus protein VP39"/>
    <property type="match status" value="1"/>
</dbReference>
<keyword evidence="1 4" id="KW-0489">Methyltransferase</keyword>
<evidence type="ECO:0000313" key="5">
    <source>
        <dbReference type="Proteomes" id="UP000560081"/>
    </source>
</evidence>
<protein>
    <submittedName>
        <fullName evidence="4">16S rRNA G1207 methylase RsmC</fullName>
    </submittedName>
</protein>
<dbReference type="PANTHER" id="PTHR47816:SF4">
    <property type="entry name" value="RIBOSOMAL RNA SMALL SUBUNIT METHYLTRANSFERASE C"/>
    <property type="match status" value="1"/>
</dbReference>
<dbReference type="CDD" id="cd02440">
    <property type="entry name" value="AdoMet_MTases"/>
    <property type="match status" value="1"/>
</dbReference>
<dbReference type="Proteomes" id="UP000560081">
    <property type="component" value="Unassembled WGS sequence"/>
</dbReference>
<dbReference type="EMBL" id="JACHMC010000001">
    <property type="protein sequence ID" value="MBB4883117.1"/>
    <property type="molecule type" value="Genomic_DNA"/>
</dbReference>
<sequence length="212" mass="22513">MSQNAPAASHYFDDDPAAPERRRTVTVRLAGREVAVQTANGIFSPDGVDKGTAALFAAAPAPPASGRFLDVGAGWGPIALTLALHSPEAEVTAVEVNDRSLQLTRDNAADLGLTNVTALRPEDVPADAEFDLIWSNPPIRIGKAALHELLERWLPRLAPGGQAWLVVQKNLGADSLLPWIQGMLDARAPGAFTAGRADSVKGFRILKVVRTD</sequence>
<dbReference type="GO" id="GO:0008757">
    <property type="term" value="F:S-adenosylmethionine-dependent methyltransferase activity"/>
    <property type="evidence" value="ECO:0007669"/>
    <property type="project" value="InterPro"/>
</dbReference>
<accession>A0A7W7L4F7</accession>
<dbReference type="InterPro" id="IPR046977">
    <property type="entry name" value="RsmC/RlmG"/>
</dbReference>
<dbReference type="InterPro" id="IPR029063">
    <property type="entry name" value="SAM-dependent_MTases_sf"/>
</dbReference>
<comment type="caution">
    <text evidence="4">The sequence shown here is derived from an EMBL/GenBank/DDBJ whole genome shotgun (WGS) entry which is preliminary data.</text>
</comment>
<evidence type="ECO:0000259" key="3">
    <source>
        <dbReference type="Pfam" id="PF05175"/>
    </source>
</evidence>
<dbReference type="AlphaFoldDB" id="A0A7W7L4F7"/>
<evidence type="ECO:0000313" key="4">
    <source>
        <dbReference type="EMBL" id="MBB4883117.1"/>
    </source>
</evidence>
<dbReference type="InterPro" id="IPR007848">
    <property type="entry name" value="Small_mtfrase_dom"/>
</dbReference>
<proteinExistence type="predicted"/>
<dbReference type="Pfam" id="PF05175">
    <property type="entry name" value="MTS"/>
    <property type="match status" value="1"/>
</dbReference>
<dbReference type="GO" id="GO:0032259">
    <property type="term" value="P:methylation"/>
    <property type="evidence" value="ECO:0007669"/>
    <property type="project" value="UniProtKB-KW"/>
</dbReference>